<feature type="active site" evidence="10 12">
    <location>
        <position position="702"/>
    </location>
</feature>
<accession>A0AAJ6QW54</accession>
<feature type="active site" evidence="10 12">
    <location>
        <position position="745"/>
    </location>
</feature>
<keyword evidence="8" id="KW-0576">Peroxisome</keyword>
<dbReference type="SUPFAM" id="SSF88697">
    <property type="entry name" value="PUA domain-like"/>
    <property type="match status" value="1"/>
</dbReference>
<evidence type="ECO:0000259" key="16">
    <source>
        <dbReference type="PROSITE" id="PS51787"/>
    </source>
</evidence>
<evidence type="ECO:0000256" key="4">
    <source>
        <dbReference type="ARBA" id="ARBA00022801"/>
    </source>
</evidence>
<dbReference type="InterPro" id="IPR020568">
    <property type="entry name" value="Ribosomal_Su5_D2-typ_SF"/>
</dbReference>
<dbReference type="FunFam" id="1.10.8.60:FF:000091">
    <property type="entry name" value="Lon protease homolog 2, peroxisomal"/>
    <property type="match status" value="1"/>
</dbReference>
<dbReference type="Gene3D" id="3.30.230.10">
    <property type="match status" value="1"/>
</dbReference>
<name>A0AAJ6QW54_9ACAR</name>
<keyword evidence="17" id="KW-1185">Reference proteome</keyword>
<keyword evidence="1" id="KW-0963">Cytoplasm</keyword>
<evidence type="ECO:0000256" key="11">
    <source>
        <dbReference type="PIRSR" id="PIRSR001174-2"/>
    </source>
</evidence>
<dbReference type="FunFam" id="1.20.5.5270:FF:000002">
    <property type="entry name" value="Lon protease homolog"/>
    <property type="match status" value="1"/>
</dbReference>
<dbReference type="PRINTS" id="PR00830">
    <property type="entry name" value="ENDOLAPTASE"/>
</dbReference>
<dbReference type="KEGG" id="goe:100901928"/>
<dbReference type="GO" id="GO:0006508">
    <property type="term" value="P:proteolysis"/>
    <property type="evidence" value="ECO:0007669"/>
    <property type="project" value="UniProtKB-KW"/>
</dbReference>
<dbReference type="Pfam" id="PF00004">
    <property type="entry name" value="AAA"/>
    <property type="match status" value="1"/>
</dbReference>
<dbReference type="NCBIfam" id="TIGR00763">
    <property type="entry name" value="lon"/>
    <property type="match status" value="1"/>
</dbReference>
<dbReference type="InterPro" id="IPR003959">
    <property type="entry name" value="ATPase_AAA_core"/>
</dbReference>
<keyword evidence="2 9" id="KW-0645">Protease</keyword>
<dbReference type="PIRSF" id="PIRSF001174">
    <property type="entry name" value="Lon_proteas"/>
    <property type="match status" value="1"/>
</dbReference>
<evidence type="ECO:0000256" key="1">
    <source>
        <dbReference type="ARBA" id="ARBA00022490"/>
    </source>
</evidence>
<dbReference type="InterPro" id="IPR027417">
    <property type="entry name" value="P-loop_NTPase"/>
</dbReference>
<sequence length="815" mass="89863">MSQSCGNISLPRRLPLLILDNVLFPGTSVRVPVNSPKSVLMIKNHLLNHHTIGGAFVGVVPREYPKKESGQAEILHPIGTAGLVVQVMGSSWPRTTYTLQINGVCRFSLDEIVHESPYLIGSVTQLDRLPGEVYSVTSLNLEDPLELELSELLTETRSLAADLIERLELSSGSAQRYKRLMNSLPSYALPDICTSIVSANHEERLAVLDAVLLTDRIRKALPLLRRQINSLEGKVKVTKHKDKIINGLSKDVRRGFQIDDDDAEDGDEIMALEKKVKSNDLPEHAKKAALKELSRLKKMPPHMPEHAMTRNYLELLVELPWNRRSQEHIDLQKSKIALDHDHFGLEKLKKRVLEYLAVRKLKSQIKGPILCFVGPPGVGKTSVGRSIAKSLGREFYRISLGGVSDQADIRGHRRTYIGSMPGRIIQGLKTVGVKNPVILLDEIDKMAAGIHGDPAAALLEVLDPEQNSSFTDHYLNISFDLSEVLFIATANTVSTVPGALLDRMELITIPGYTHEEKEHIARDHLLPKQLEQHGILSSMFELTDDAIRKIISSYTREAGVRALERRLSAICRAAAVKIVEANPTDLKSGHIGIDQEVLEEILGPPLFEFDIDSRLVQPGVAIGLAWTAVGGEIMFVEASKMGGCGQLTLTGQLGDVMKESATLALNWLRINASRFDLNPDIMEGTDIHIHFPAGAVEKDGPSAGVTIACVLVSLFTQRIVASDVAMTGEITLQGLVLPVGGIKEKVLAAHRCGLSRVILPRRNRRELQEIPRNVRENLTFYLAGTIEDVLQQAFVGGFPQLRPVVYNTQNAMSKL</sequence>
<dbReference type="Pfam" id="PF22667">
    <property type="entry name" value="Lon_lid"/>
    <property type="match status" value="1"/>
</dbReference>
<dbReference type="GO" id="GO:0004252">
    <property type="term" value="F:serine-type endopeptidase activity"/>
    <property type="evidence" value="ECO:0007669"/>
    <property type="project" value="UniProtKB-UniRule"/>
</dbReference>
<evidence type="ECO:0000256" key="12">
    <source>
        <dbReference type="PROSITE-ProRule" id="PRU01122"/>
    </source>
</evidence>
<keyword evidence="6 9" id="KW-0067">ATP-binding</keyword>
<dbReference type="FunFam" id="3.40.50.300:FF:000382">
    <property type="entry name" value="Lon protease homolog 2, peroxisomal"/>
    <property type="match status" value="1"/>
</dbReference>
<evidence type="ECO:0000256" key="10">
    <source>
        <dbReference type="PIRSR" id="PIRSR001174-1"/>
    </source>
</evidence>
<dbReference type="GO" id="GO:0030163">
    <property type="term" value="P:protein catabolic process"/>
    <property type="evidence" value="ECO:0007669"/>
    <property type="project" value="InterPro"/>
</dbReference>
<dbReference type="InterPro" id="IPR003593">
    <property type="entry name" value="AAA+_ATPase"/>
</dbReference>
<dbReference type="CDD" id="cd19500">
    <property type="entry name" value="RecA-like_Lon"/>
    <property type="match status" value="1"/>
</dbReference>
<proteinExistence type="inferred from homology"/>
<dbReference type="PANTHER" id="PTHR10046">
    <property type="entry name" value="ATP DEPENDENT LON PROTEASE FAMILY MEMBER"/>
    <property type="match status" value="1"/>
</dbReference>
<dbReference type="InterPro" id="IPR046336">
    <property type="entry name" value="Lon_prtase_N_sf"/>
</dbReference>
<keyword evidence="4 9" id="KW-0378">Hydrolase</keyword>
<dbReference type="Proteomes" id="UP000694867">
    <property type="component" value="Unplaced"/>
</dbReference>
<feature type="binding site" evidence="11">
    <location>
        <begin position="374"/>
        <end position="381"/>
    </location>
    <ligand>
        <name>ATP</name>
        <dbReference type="ChEBI" id="CHEBI:30616"/>
    </ligand>
</feature>
<dbReference type="InterPro" id="IPR008269">
    <property type="entry name" value="Lon_proteolytic"/>
</dbReference>
<dbReference type="SMART" id="SM00382">
    <property type="entry name" value="AAA"/>
    <property type="match status" value="1"/>
</dbReference>
<evidence type="ECO:0000256" key="14">
    <source>
        <dbReference type="RuleBase" id="RU000592"/>
    </source>
</evidence>
<evidence type="ECO:0000256" key="2">
    <source>
        <dbReference type="ARBA" id="ARBA00022670"/>
    </source>
</evidence>
<dbReference type="RefSeq" id="XP_003745963.1">
    <property type="nucleotide sequence ID" value="XM_003745915.1"/>
</dbReference>
<dbReference type="PROSITE" id="PS51786">
    <property type="entry name" value="LON_PROTEOLYTIC"/>
    <property type="match status" value="1"/>
</dbReference>
<protein>
    <recommendedName>
        <fullName evidence="9 14">Lon protease homolog</fullName>
        <ecNumber evidence="9 14">3.4.21.-</ecNumber>
    </recommendedName>
</protein>
<dbReference type="GO" id="GO:0005524">
    <property type="term" value="F:ATP binding"/>
    <property type="evidence" value="ECO:0007669"/>
    <property type="project" value="UniProtKB-KW"/>
</dbReference>
<feature type="domain" description="Lon proteolytic" evidence="15">
    <location>
        <begin position="615"/>
        <end position="796"/>
    </location>
</feature>
<dbReference type="InterPro" id="IPR014721">
    <property type="entry name" value="Ribsml_uS5_D2-typ_fold_subgr"/>
</dbReference>
<evidence type="ECO:0000256" key="5">
    <source>
        <dbReference type="ARBA" id="ARBA00022825"/>
    </source>
</evidence>
<evidence type="ECO:0000256" key="13">
    <source>
        <dbReference type="RuleBase" id="RU000591"/>
    </source>
</evidence>
<dbReference type="GeneID" id="100901928"/>
<dbReference type="PROSITE" id="PS51787">
    <property type="entry name" value="LON_N"/>
    <property type="match status" value="1"/>
</dbReference>
<dbReference type="InterPro" id="IPR027065">
    <property type="entry name" value="Lon_Prtase"/>
</dbReference>
<evidence type="ECO:0000259" key="15">
    <source>
        <dbReference type="PROSITE" id="PS51786"/>
    </source>
</evidence>
<dbReference type="Pfam" id="PF05362">
    <property type="entry name" value="Lon_C"/>
    <property type="match status" value="1"/>
</dbReference>
<dbReference type="InterPro" id="IPR004815">
    <property type="entry name" value="Lon_bac/euk-typ"/>
</dbReference>
<dbReference type="SUPFAM" id="SSF54211">
    <property type="entry name" value="Ribosomal protein S5 domain 2-like"/>
    <property type="match status" value="1"/>
</dbReference>
<evidence type="ECO:0000313" key="17">
    <source>
        <dbReference type="Proteomes" id="UP000694867"/>
    </source>
</evidence>
<evidence type="ECO:0000313" key="18">
    <source>
        <dbReference type="RefSeq" id="XP_003745963.1"/>
    </source>
</evidence>
<keyword evidence="7" id="KW-0346">Stress response</keyword>
<dbReference type="AlphaFoldDB" id="A0AAJ6QW54"/>
<dbReference type="GO" id="GO:0004176">
    <property type="term" value="F:ATP-dependent peptidase activity"/>
    <property type="evidence" value="ECO:0007669"/>
    <property type="project" value="UniProtKB-UniRule"/>
</dbReference>
<dbReference type="SUPFAM" id="SSF52540">
    <property type="entry name" value="P-loop containing nucleoside triphosphate hydrolases"/>
    <property type="match status" value="1"/>
</dbReference>
<dbReference type="GO" id="GO:0016887">
    <property type="term" value="F:ATP hydrolysis activity"/>
    <property type="evidence" value="ECO:0007669"/>
    <property type="project" value="InterPro"/>
</dbReference>
<evidence type="ECO:0000256" key="3">
    <source>
        <dbReference type="ARBA" id="ARBA00022741"/>
    </source>
</evidence>
<dbReference type="Gene3D" id="1.20.5.5270">
    <property type="match status" value="1"/>
</dbReference>
<evidence type="ECO:0000256" key="9">
    <source>
        <dbReference type="PIRNR" id="PIRNR001174"/>
    </source>
</evidence>
<reference evidence="18" key="1">
    <citation type="submission" date="2025-08" db="UniProtKB">
        <authorList>
            <consortium name="RefSeq"/>
        </authorList>
    </citation>
    <scope>IDENTIFICATION</scope>
</reference>
<keyword evidence="5 9" id="KW-0720">Serine protease</keyword>
<dbReference type="Gene3D" id="3.40.50.300">
    <property type="entry name" value="P-loop containing nucleotide triphosphate hydrolases"/>
    <property type="match status" value="1"/>
</dbReference>
<dbReference type="InterPro" id="IPR003111">
    <property type="entry name" value="Lon_prtase_N"/>
</dbReference>
<dbReference type="PROSITE" id="PS01046">
    <property type="entry name" value="LON_SER"/>
    <property type="match status" value="1"/>
</dbReference>
<dbReference type="InterPro" id="IPR008268">
    <property type="entry name" value="Peptidase_S16_AS"/>
</dbReference>
<dbReference type="InterPro" id="IPR015947">
    <property type="entry name" value="PUA-like_sf"/>
</dbReference>
<evidence type="ECO:0000256" key="6">
    <source>
        <dbReference type="ARBA" id="ARBA00022840"/>
    </source>
</evidence>
<dbReference type="Gene3D" id="2.30.130.40">
    <property type="entry name" value="LON domain-like"/>
    <property type="match status" value="1"/>
</dbReference>
<feature type="domain" description="Lon N-terminal" evidence="16">
    <location>
        <begin position="11"/>
        <end position="228"/>
    </location>
</feature>
<evidence type="ECO:0000256" key="8">
    <source>
        <dbReference type="ARBA" id="ARBA00023140"/>
    </source>
</evidence>
<evidence type="ECO:0000256" key="7">
    <source>
        <dbReference type="ARBA" id="ARBA00023016"/>
    </source>
</evidence>
<comment type="similarity">
    <text evidence="9 12 13">Belongs to the peptidase S16 family.</text>
</comment>
<dbReference type="InterPro" id="IPR054594">
    <property type="entry name" value="Lon_lid"/>
</dbReference>
<organism evidence="17 18">
    <name type="scientific">Galendromus occidentalis</name>
    <name type="common">western predatory mite</name>
    <dbReference type="NCBI Taxonomy" id="34638"/>
    <lineage>
        <taxon>Eukaryota</taxon>
        <taxon>Metazoa</taxon>
        <taxon>Ecdysozoa</taxon>
        <taxon>Arthropoda</taxon>
        <taxon>Chelicerata</taxon>
        <taxon>Arachnida</taxon>
        <taxon>Acari</taxon>
        <taxon>Parasitiformes</taxon>
        <taxon>Mesostigmata</taxon>
        <taxon>Gamasina</taxon>
        <taxon>Phytoseioidea</taxon>
        <taxon>Phytoseiidae</taxon>
        <taxon>Typhlodrominae</taxon>
        <taxon>Galendromus</taxon>
    </lineage>
</organism>
<dbReference type="Pfam" id="PF02190">
    <property type="entry name" value="LON_substr_bdg"/>
    <property type="match status" value="1"/>
</dbReference>
<dbReference type="Gene3D" id="1.10.8.60">
    <property type="match status" value="1"/>
</dbReference>
<dbReference type="EC" id="3.4.21.-" evidence="9 14"/>
<dbReference type="FunFam" id="3.30.230.10:FF:000019">
    <property type="entry name" value="Lon protease homolog 2, peroxisomal"/>
    <property type="match status" value="1"/>
</dbReference>
<gene>
    <name evidence="18" type="primary">LOC100901928</name>
</gene>
<dbReference type="SMART" id="SM00464">
    <property type="entry name" value="LON"/>
    <property type="match status" value="1"/>
</dbReference>
<keyword evidence="3 9" id="KW-0547">Nucleotide-binding</keyword>